<evidence type="ECO:0000313" key="2">
    <source>
        <dbReference type="Proteomes" id="UP000184063"/>
    </source>
</evidence>
<dbReference type="Proteomes" id="UP000184063">
    <property type="component" value="Unassembled WGS sequence"/>
</dbReference>
<dbReference type="EMBL" id="KV878240">
    <property type="protein sequence ID" value="OJZ87132.1"/>
    <property type="molecule type" value="Genomic_DNA"/>
</dbReference>
<name>A0A1M3TKB8_ASPLC</name>
<dbReference type="AlphaFoldDB" id="A0A1M3TKB8"/>
<sequence>MLPAWLSFPLPSGGSAWQSLGRSAQKEGNGRCLTTKPLDTRILNGLCRIHTKSRTRLGWTGLKLQQSGAVICSSPGSGFTGPNVDVANSAGLGAHQREHGLLKTKLTCRTSRHRPVTSRQQHLPFALYTVHISCGGRKRGEPSLVAGMLP</sequence>
<reference evidence="2" key="1">
    <citation type="journal article" date="2017" name="Genome Biol.">
        <title>Comparative genomics reveals high biological diversity and specific adaptations in the industrially and medically important fungal genus Aspergillus.</title>
        <authorList>
            <person name="de Vries R.P."/>
            <person name="Riley R."/>
            <person name="Wiebenga A."/>
            <person name="Aguilar-Osorio G."/>
            <person name="Amillis S."/>
            <person name="Uchima C.A."/>
            <person name="Anderluh G."/>
            <person name="Asadollahi M."/>
            <person name="Askin M."/>
            <person name="Barry K."/>
            <person name="Battaglia E."/>
            <person name="Bayram O."/>
            <person name="Benocci T."/>
            <person name="Braus-Stromeyer S.A."/>
            <person name="Caldana C."/>
            <person name="Canovas D."/>
            <person name="Cerqueira G.C."/>
            <person name="Chen F."/>
            <person name="Chen W."/>
            <person name="Choi C."/>
            <person name="Clum A."/>
            <person name="Dos Santos R.A."/>
            <person name="Damasio A.R."/>
            <person name="Diallinas G."/>
            <person name="Emri T."/>
            <person name="Fekete E."/>
            <person name="Flipphi M."/>
            <person name="Freyberg S."/>
            <person name="Gallo A."/>
            <person name="Gournas C."/>
            <person name="Habgood R."/>
            <person name="Hainaut M."/>
            <person name="Harispe M.L."/>
            <person name="Henrissat B."/>
            <person name="Hilden K.S."/>
            <person name="Hope R."/>
            <person name="Hossain A."/>
            <person name="Karabika E."/>
            <person name="Karaffa L."/>
            <person name="Karanyi Z."/>
            <person name="Krasevec N."/>
            <person name="Kuo A."/>
            <person name="Kusch H."/>
            <person name="LaButti K."/>
            <person name="Lagendijk E.L."/>
            <person name="Lapidus A."/>
            <person name="Levasseur A."/>
            <person name="Lindquist E."/>
            <person name="Lipzen A."/>
            <person name="Logrieco A.F."/>
            <person name="MacCabe A."/>
            <person name="Maekelae M.R."/>
            <person name="Malavazi I."/>
            <person name="Melin P."/>
            <person name="Meyer V."/>
            <person name="Mielnichuk N."/>
            <person name="Miskei M."/>
            <person name="Molnar A.P."/>
            <person name="Mule G."/>
            <person name="Ngan C.Y."/>
            <person name="Orejas M."/>
            <person name="Orosz E."/>
            <person name="Ouedraogo J.P."/>
            <person name="Overkamp K.M."/>
            <person name="Park H.-S."/>
            <person name="Perrone G."/>
            <person name="Piumi F."/>
            <person name="Punt P.J."/>
            <person name="Ram A.F."/>
            <person name="Ramon A."/>
            <person name="Rauscher S."/>
            <person name="Record E."/>
            <person name="Riano-Pachon D.M."/>
            <person name="Robert V."/>
            <person name="Roehrig J."/>
            <person name="Ruller R."/>
            <person name="Salamov A."/>
            <person name="Salih N.S."/>
            <person name="Samson R.A."/>
            <person name="Sandor E."/>
            <person name="Sanguinetti M."/>
            <person name="Schuetze T."/>
            <person name="Sepcic K."/>
            <person name="Shelest E."/>
            <person name="Sherlock G."/>
            <person name="Sophianopoulou V."/>
            <person name="Squina F.M."/>
            <person name="Sun H."/>
            <person name="Susca A."/>
            <person name="Todd R.B."/>
            <person name="Tsang A."/>
            <person name="Unkles S.E."/>
            <person name="van de Wiele N."/>
            <person name="van Rossen-Uffink D."/>
            <person name="Oliveira J.V."/>
            <person name="Vesth T.C."/>
            <person name="Visser J."/>
            <person name="Yu J.-H."/>
            <person name="Zhou M."/>
            <person name="Andersen M.R."/>
            <person name="Archer D.B."/>
            <person name="Baker S.E."/>
            <person name="Benoit I."/>
            <person name="Brakhage A.A."/>
            <person name="Braus G.H."/>
            <person name="Fischer R."/>
            <person name="Frisvad J.C."/>
            <person name="Goldman G.H."/>
            <person name="Houbraken J."/>
            <person name="Oakley B."/>
            <person name="Pocsi I."/>
            <person name="Scazzocchio C."/>
            <person name="Seiboth B."/>
            <person name="vanKuyk P.A."/>
            <person name="Wortman J."/>
            <person name="Dyer P.S."/>
            <person name="Grigoriev I.V."/>
        </authorList>
    </citation>
    <scope>NUCLEOTIDE SEQUENCE [LARGE SCALE GENOMIC DNA]</scope>
    <source>
        <strain evidence="2">CBS 106.47</strain>
    </source>
</reference>
<dbReference type="VEuPathDB" id="FungiDB:ASPFODRAFT_561399"/>
<accession>A0A1M3TKB8</accession>
<proteinExistence type="predicted"/>
<evidence type="ECO:0000313" key="1">
    <source>
        <dbReference type="EMBL" id="OJZ87132.1"/>
    </source>
</evidence>
<organism evidence="1 2">
    <name type="scientific">Aspergillus luchuensis (strain CBS 106.47)</name>
    <dbReference type="NCBI Taxonomy" id="1137211"/>
    <lineage>
        <taxon>Eukaryota</taxon>
        <taxon>Fungi</taxon>
        <taxon>Dikarya</taxon>
        <taxon>Ascomycota</taxon>
        <taxon>Pezizomycotina</taxon>
        <taxon>Eurotiomycetes</taxon>
        <taxon>Eurotiomycetidae</taxon>
        <taxon>Eurotiales</taxon>
        <taxon>Aspergillaceae</taxon>
        <taxon>Aspergillus</taxon>
        <taxon>Aspergillus subgen. Circumdati</taxon>
    </lineage>
</organism>
<gene>
    <name evidence="1" type="ORF">ASPFODRAFT_561399</name>
</gene>
<protein>
    <submittedName>
        <fullName evidence="1">Uncharacterized protein</fullName>
    </submittedName>
</protein>